<dbReference type="CDD" id="cd09872">
    <property type="entry name" value="PIN_Sll0205-like"/>
    <property type="match status" value="1"/>
</dbReference>
<evidence type="ECO:0000313" key="2">
    <source>
        <dbReference type="EMBL" id="VAW35814.1"/>
    </source>
</evidence>
<sequence>MIVLDTHTLLWWVSGDKQLSKTAGKAIKDVLIKSEVIISSITIWEISMLIERNRILLSMDIENWTKEVAEIKGVRFMPVDNEIGIKSTKLPGEFHKDPADRIIIATARKLAVPLVTIDEKIIAYPHVKTIW</sequence>
<accession>A0A3B0VWS7</accession>
<dbReference type="Gene3D" id="3.40.50.1010">
    <property type="entry name" value="5'-nuclease"/>
    <property type="match status" value="1"/>
</dbReference>
<dbReference type="InterPro" id="IPR002716">
    <property type="entry name" value="PIN_dom"/>
</dbReference>
<organism evidence="2">
    <name type="scientific">hydrothermal vent metagenome</name>
    <dbReference type="NCBI Taxonomy" id="652676"/>
    <lineage>
        <taxon>unclassified sequences</taxon>
        <taxon>metagenomes</taxon>
        <taxon>ecological metagenomes</taxon>
    </lineage>
</organism>
<evidence type="ECO:0000259" key="1">
    <source>
        <dbReference type="Pfam" id="PF01850"/>
    </source>
</evidence>
<dbReference type="AlphaFoldDB" id="A0A3B0VWS7"/>
<protein>
    <submittedName>
        <fullName evidence="2">Toxin 1, PIN domain</fullName>
    </submittedName>
</protein>
<name>A0A3B0VWS7_9ZZZZ</name>
<feature type="domain" description="PIN" evidence="1">
    <location>
        <begin position="2"/>
        <end position="124"/>
    </location>
</feature>
<dbReference type="SUPFAM" id="SSF88723">
    <property type="entry name" value="PIN domain-like"/>
    <property type="match status" value="1"/>
</dbReference>
<dbReference type="PANTHER" id="PTHR36173:SF1">
    <property type="entry name" value="RIBONUCLEASE VAPC22"/>
    <property type="match status" value="1"/>
</dbReference>
<dbReference type="InterPro" id="IPR052919">
    <property type="entry name" value="TA_system_RNase"/>
</dbReference>
<dbReference type="InterPro" id="IPR041705">
    <property type="entry name" value="PIN_Sll0205"/>
</dbReference>
<reference evidence="2" key="1">
    <citation type="submission" date="2018-06" db="EMBL/GenBank/DDBJ databases">
        <authorList>
            <person name="Zhirakovskaya E."/>
        </authorList>
    </citation>
    <scope>NUCLEOTIDE SEQUENCE</scope>
</reference>
<dbReference type="PANTHER" id="PTHR36173">
    <property type="entry name" value="RIBONUCLEASE VAPC16-RELATED"/>
    <property type="match status" value="1"/>
</dbReference>
<gene>
    <name evidence="2" type="ORF">MNBD_GAMMA01-695</name>
</gene>
<dbReference type="EMBL" id="UOEW01000114">
    <property type="protein sequence ID" value="VAW35814.1"/>
    <property type="molecule type" value="Genomic_DNA"/>
</dbReference>
<dbReference type="InterPro" id="IPR029060">
    <property type="entry name" value="PIN-like_dom_sf"/>
</dbReference>
<proteinExistence type="predicted"/>
<dbReference type="Pfam" id="PF01850">
    <property type="entry name" value="PIN"/>
    <property type="match status" value="1"/>
</dbReference>